<dbReference type="Proteomes" id="UP000249794">
    <property type="component" value="Unassembled WGS sequence"/>
</dbReference>
<organism evidence="4 5">
    <name type="scientific">Phormidesmis priestleyi</name>
    <dbReference type="NCBI Taxonomy" id="268141"/>
    <lineage>
        <taxon>Bacteria</taxon>
        <taxon>Bacillati</taxon>
        <taxon>Cyanobacteriota</taxon>
        <taxon>Cyanophyceae</taxon>
        <taxon>Leptolyngbyales</taxon>
        <taxon>Leptolyngbyaceae</taxon>
        <taxon>Phormidesmis</taxon>
    </lineage>
</organism>
<dbReference type="InterPro" id="IPR029063">
    <property type="entry name" value="SAM-dependent_MTases_sf"/>
</dbReference>
<dbReference type="GO" id="GO:0032259">
    <property type="term" value="P:methylation"/>
    <property type="evidence" value="ECO:0007669"/>
    <property type="project" value="UniProtKB-KW"/>
</dbReference>
<comment type="caution">
    <text evidence="4">The sequence shown here is derived from an EMBL/GenBank/DDBJ whole genome shotgun (WGS) entry which is preliminary data.</text>
</comment>
<evidence type="ECO:0000313" key="5">
    <source>
        <dbReference type="Proteomes" id="UP000249794"/>
    </source>
</evidence>
<dbReference type="Pfam" id="PF01555">
    <property type="entry name" value="N6_N4_Mtase"/>
    <property type="match status" value="1"/>
</dbReference>
<dbReference type="GO" id="GO:0008170">
    <property type="term" value="F:N-methyltransferase activity"/>
    <property type="evidence" value="ECO:0007669"/>
    <property type="project" value="InterPro"/>
</dbReference>
<evidence type="ECO:0000256" key="1">
    <source>
        <dbReference type="ARBA" id="ARBA00022603"/>
    </source>
</evidence>
<evidence type="ECO:0000313" key="4">
    <source>
        <dbReference type="EMBL" id="PZO50738.1"/>
    </source>
</evidence>
<accession>A0A2W4Z752</accession>
<dbReference type="GO" id="GO:0003677">
    <property type="term" value="F:DNA binding"/>
    <property type="evidence" value="ECO:0007669"/>
    <property type="project" value="InterPro"/>
</dbReference>
<name>A0A2W4Z752_9CYAN</name>
<protein>
    <recommendedName>
        <fullName evidence="3">DNA methylase N-4/N-6 domain-containing protein</fullName>
    </recommendedName>
</protein>
<evidence type="ECO:0000259" key="3">
    <source>
        <dbReference type="Pfam" id="PF01555"/>
    </source>
</evidence>
<feature type="domain" description="DNA methylase N-4/N-6" evidence="3">
    <location>
        <begin position="8"/>
        <end position="38"/>
    </location>
</feature>
<dbReference type="Gene3D" id="3.40.50.150">
    <property type="entry name" value="Vaccinia Virus protein VP39"/>
    <property type="match status" value="1"/>
</dbReference>
<reference evidence="4 5" key="2">
    <citation type="submission" date="2018-06" db="EMBL/GenBank/DDBJ databases">
        <title>Metagenomic assembly of (sub)arctic Cyanobacteria and their associated microbiome from non-axenic cultures.</title>
        <authorList>
            <person name="Baurain D."/>
        </authorList>
    </citation>
    <scope>NUCLEOTIDE SEQUENCE [LARGE SCALE GENOMIC DNA]</scope>
    <source>
        <strain evidence="4">ULC027bin1</strain>
    </source>
</reference>
<proteinExistence type="predicted"/>
<dbReference type="EMBL" id="QBMP01000182">
    <property type="protein sequence ID" value="PZO50738.1"/>
    <property type="molecule type" value="Genomic_DNA"/>
</dbReference>
<reference evidence="5" key="1">
    <citation type="submission" date="2018-04" db="EMBL/GenBank/DDBJ databases">
        <authorList>
            <person name="Cornet L."/>
        </authorList>
    </citation>
    <scope>NUCLEOTIDE SEQUENCE [LARGE SCALE GENOMIC DNA]</scope>
</reference>
<sequence>MDDEAPLAGSGTTLLPAANPGRRAVGIEIEEKYCEMAARRFDQQILPLGLRA</sequence>
<gene>
    <name evidence="4" type="ORF">DCF15_15575</name>
</gene>
<evidence type="ECO:0000256" key="2">
    <source>
        <dbReference type="ARBA" id="ARBA00022679"/>
    </source>
</evidence>
<dbReference type="SUPFAM" id="SSF53335">
    <property type="entry name" value="S-adenosyl-L-methionine-dependent methyltransferases"/>
    <property type="match status" value="1"/>
</dbReference>
<dbReference type="AlphaFoldDB" id="A0A2W4Z752"/>
<keyword evidence="1" id="KW-0489">Methyltransferase</keyword>
<dbReference type="InterPro" id="IPR002941">
    <property type="entry name" value="DNA_methylase_N4/N6"/>
</dbReference>
<keyword evidence="2" id="KW-0808">Transferase</keyword>